<comment type="function">
    <text evidence="13">Catalyzes the phosphorylation of ribose at O-5 in a reaction requiring ATP and magnesium. The resulting D-ribose-5-phosphate can then be used either for sythesis of nucleotides, histidine, and tryptophan, or as a component of the pentose phosphate pathway.</text>
</comment>
<evidence type="ECO:0000256" key="2">
    <source>
        <dbReference type="ARBA" id="ARBA00012035"/>
    </source>
</evidence>
<dbReference type="FunFam" id="3.40.1190.20:FF:000012">
    <property type="entry name" value="Ribokinase"/>
    <property type="match status" value="1"/>
</dbReference>
<dbReference type="NCBIfam" id="TIGR02152">
    <property type="entry name" value="D_ribokin_bact"/>
    <property type="match status" value="1"/>
</dbReference>
<keyword evidence="12 13" id="KW-0119">Carbohydrate metabolism</keyword>
<feature type="binding site" evidence="13">
    <location>
        <position position="249"/>
    </location>
    <ligand>
        <name>K(+)</name>
        <dbReference type="ChEBI" id="CHEBI:29103"/>
    </ligand>
</feature>
<evidence type="ECO:0000256" key="13">
    <source>
        <dbReference type="HAMAP-Rule" id="MF_01987"/>
    </source>
</evidence>
<dbReference type="UniPathway" id="UPA00916">
    <property type="reaction ID" value="UER00889"/>
</dbReference>
<keyword evidence="10 13" id="KW-0460">Magnesium</keyword>
<comment type="caution">
    <text evidence="13">Lacks conserved residue(s) required for the propagation of feature annotation.</text>
</comment>
<feature type="binding site" evidence="13">
    <location>
        <position position="143"/>
    </location>
    <ligand>
        <name>substrate</name>
    </ligand>
</feature>
<sequence>MQAKPKILVIGSANMDMVIQSDHFPVPGETIIGGEFSLVPGGKGANQAVAAARLGGDVCFITRLGNDIFGSQNLLNYQKEGIDTSHIQQIPNVPSGVALITVDKSGENTIILAPGANSQLSPYDIIASQQKFEEADLILLQLEVPIETVCAAAELAKKLDKKVVLNPAPALGLPDSLYENLFLVTPNETEAEYLTGIAVKDEKSAKKAARYFLEKGVKEIIITLGAKGAYLYTSDFKGILPTVKVQTKDTTAAGDTFNGGLAVALGNSLPLKDAVKFAMKAATLSVQRMGAQTSIPFLHELPMT</sequence>
<accession>A0A2P8E1V4</accession>
<evidence type="ECO:0000256" key="5">
    <source>
        <dbReference type="ARBA" id="ARBA00022679"/>
    </source>
</evidence>
<dbReference type="InterPro" id="IPR029056">
    <property type="entry name" value="Ribokinase-like"/>
</dbReference>
<proteinExistence type="inferred from homology"/>
<evidence type="ECO:0000256" key="12">
    <source>
        <dbReference type="ARBA" id="ARBA00023277"/>
    </source>
</evidence>
<dbReference type="Proteomes" id="UP000240708">
    <property type="component" value="Unassembled WGS sequence"/>
</dbReference>
<feature type="binding site" evidence="13">
    <location>
        <position position="251"/>
    </location>
    <ligand>
        <name>K(+)</name>
        <dbReference type="ChEBI" id="CHEBI:29103"/>
    </ligand>
</feature>
<evidence type="ECO:0000313" key="16">
    <source>
        <dbReference type="Proteomes" id="UP000240708"/>
    </source>
</evidence>
<dbReference type="PRINTS" id="PR00990">
    <property type="entry name" value="RIBOKINASE"/>
</dbReference>
<dbReference type="NCBIfam" id="NF008353">
    <property type="entry name" value="PRK11142.1"/>
    <property type="match status" value="1"/>
</dbReference>
<feature type="domain" description="Carbohydrate kinase PfkB" evidence="14">
    <location>
        <begin position="5"/>
        <end position="296"/>
    </location>
</feature>
<dbReference type="Pfam" id="PF00294">
    <property type="entry name" value="PfkB"/>
    <property type="match status" value="1"/>
</dbReference>
<feature type="binding site" evidence="13">
    <location>
        <begin position="254"/>
        <end position="255"/>
    </location>
    <ligand>
        <name>ATP</name>
        <dbReference type="ChEBI" id="CHEBI:30616"/>
    </ligand>
</feature>
<dbReference type="InterPro" id="IPR002139">
    <property type="entry name" value="Ribo/fructo_kinase"/>
</dbReference>
<gene>
    <name evidence="13" type="primary">rbsK</name>
    <name evidence="15" type="ORF">CLV48_107178</name>
</gene>
<dbReference type="GO" id="GO:0005829">
    <property type="term" value="C:cytosol"/>
    <property type="evidence" value="ECO:0007669"/>
    <property type="project" value="TreeGrafter"/>
</dbReference>
<dbReference type="GO" id="GO:0005524">
    <property type="term" value="F:ATP binding"/>
    <property type="evidence" value="ECO:0007669"/>
    <property type="project" value="UniProtKB-UniRule"/>
</dbReference>
<dbReference type="EMBL" id="PYGF01000007">
    <property type="protein sequence ID" value="PSL03460.1"/>
    <property type="molecule type" value="Genomic_DNA"/>
</dbReference>
<dbReference type="GO" id="GO:0019303">
    <property type="term" value="P:D-ribose catabolic process"/>
    <property type="evidence" value="ECO:0007669"/>
    <property type="project" value="UniProtKB-UniRule"/>
</dbReference>
<dbReference type="PROSITE" id="PS00584">
    <property type="entry name" value="PFKB_KINASES_2"/>
    <property type="match status" value="1"/>
</dbReference>
<keyword evidence="8 13" id="KW-0418">Kinase</keyword>
<name>A0A2P8E1V4_9BACT</name>
<feature type="binding site" evidence="13">
    <location>
        <begin position="14"/>
        <end position="16"/>
    </location>
    <ligand>
        <name>substrate</name>
    </ligand>
</feature>
<dbReference type="PANTHER" id="PTHR10584">
    <property type="entry name" value="SUGAR KINASE"/>
    <property type="match status" value="1"/>
</dbReference>
<comment type="subunit">
    <text evidence="13">Homodimer.</text>
</comment>
<evidence type="ECO:0000256" key="4">
    <source>
        <dbReference type="ARBA" id="ARBA00022490"/>
    </source>
</evidence>
<comment type="pathway">
    <text evidence="13">Carbohydrate metabolism; D-ribose degradation; D-ribose 5-phosphate from beta-D-ribopyranose: step 2/2.</text>
</comment>
<keyword evidence="4 13" id="KW-0963">Cytoplasm</keyword>
<organism evidence="15 16">
    <name type="scientific">Cecembia rubra</name>
    <dbReference type="NCBI Taxonomy" id="1485585"/>
    <lineage>
        <taxon>Bacteria</taxon>
        <taxon>Pseudomonadati</taxon>
        <taxon>Bacteroidota</taxon>
        <taxon>Cytophagia</taxon>
        <taxon>Cytophagales</taxon>
        <taxon>Cyclobacteriaceae</taxon>
        <taxon>Cecembia</taxon>
    </lineage>
</organism>
<keyword evidence="11 13" id="KW-0630">Potassium</keyword>
<dbReference type="GO" id="GO:0004747">
    <property type="term" value="F:ribokinase activity"/>
    <property type="evidence" value="ECO:0007669"/>
    <property type="project" value="UniProtKB-UniRule"/>
</dbReference>
<comment type="cofactor">
    <cofactor evidence="13">
        <name>Mg(2+)</name>
        <dbReference type="ChEBI" id="CHEBI:18420"/>
    </cofactor>
    <text evidence="13">Requires a divalent cation, most likely magnesium in vivo, as an electrophilic catalyst to aid phosphoryl group transfer. It is the chelate of the metal and the nucleotide that is the actual substrate.</text>
</comment>
<comment type="similarity">
    <text evidence="1">Belongs to the carbohydrate kinase pfkB family.</text>
</comment>
<feature type="binding site" evidence="13">
    <location>
        <begin position="42"/>
        <end position="46"/>
    </location>
    <ligand>
        <name>substrate</name>
    </ligand>
</feature>
<comment type="caution">
    <text evidence="15">The sequence shown here is derived from an EMBL/GenBank/DDBJ whole genome shotgun (WGS) entry which is preliminary data.</text>
</comment>
<evidence type="ECO:0000256" key="3">
    <source>
        <dbReference type="ARBA" id="ARBA00016943"/>
    </source>
</evidence>
<comment type="subcellular location">
    <subcellularLocation>
        <location evidence="13">Cytoplasm</location>
    </subcellularLocation>
</comment>
<feature type="binding site" evidence="13">
    <location>
        <position position="187"/>
    </location>
    <ligand>
        <name>ATP</name>
        <dbReference type="ChEBI" id="CHEBI:30616"/>
    </ligand>
</feature>
<feature type="binding site" evidence="13">
    <location>
        <position position="285"/>
    </location>
    <ligand>
        <name>K(+)</name>
        <dbReference type="ChEBI" id="CHEBI:29103"/>
    </ligand>
</feature>
<feature type="binding site" evidence="13">
    <location>
        <position position="255"/>
    </location>
    <ligand>
        <name>substrate</name>
    </ligand>
</feature>
<keyword evidence="7 13" id="KW-0547">Nucleotide-binding</keyword>
<dbReference type="InterPro" id="IPR011611">
    <property type="entry name" value="PfkB_dom"/>
</dbReference>
<keyword evidence="9 13" id="KW-0067">ATP-binding</keyword>
<dbReference type="EC" id="2.7.1.15" evidence="2 13"/>
<evidence type="ECO:0000313" key="15">
    <source>
        <dbReference type="EMBL" id="PSL03460.1"/>
    </source>
</evidence>
<evidence type="ECO:0000256" key="8">
    <source>
        <dbReference type="ARBA" id="ARBA00022777"/>
    </source>
</evidence>
<dbReference type="SUPFAM" id="SSF53613">
    <property type="entry name" value="Ribokinase-like"/>
    <property type="match status" value="1"/>
</dbReference>
<dbReference type="Gene3D" id="3.40.1190.20">
    <property type="match status" value="1"/>
</dbReference>
<evidence type="ECO:0000256" key="9">
    <source>
        <dbReference type="ARBA" id="ARBA00022840"/>
    </source>
</evidence>
<dbReference type="CDD" id="cd01174">
    <property type="entry name" value="ribokinase"/>
    <property type="match status" value="1"/>
</dbReference>
<reference evidence="15 16" key="1">
    <citation type="submission" date="2018-03" db="EMBL/GenBank/DDBJ databases">
        <title>Genomic Encyclopedia of Archaeal and Bacterial Type Strains, Phase II (KMG-II): from individual species to whole genera.</title>
        <authorList>
            <person name="Goeker M."/>
        </authorList>
    </citation>
    <scope>NUCLEOTIDE SEQUENCE [LARGE SCALE GENOMIC DNA]</scope>
    <source>
        <strain evidence="15 16">DSM 28057</strain>
    </source>
</reference>
<feature type="binding site" evidence="13">
    <location>
        <position position="290"/>
    </location>
    <ligand>
        <name>K(+)</name>
        <dbReference type="ChEBI" id="CHEBI:29103"/>
    </ligand>
</feature>
<dbReference type="HAMAP" id="MF_01987">
    <property type="entry name" value="Ribokinase"/>
    <property type="match status" value="1"/>
</dbReference>
<comment type="similarity">
    <text evidence="13">Belongs to the carbohydrate kinase PfkB family. Ribokinase subfamily.</text>
</comment>
<keyword evidence="16" id="KW-1185">Reference proteome</keyword>
<feature type="active site" description="Proton acceptor" evidence="13">
    <location>
        <position position="255"/>
    </location>
</feature>
<feature type="binding site" evidence="13">
    <location>
        <begin position="223"/>
        <end position="228"/>
    </location>
    <ligand>
        <name>ATP</name>
        <dbReference type="ChEBI" id="CHEBI:30616"/>
    </ligand>
</feature>
<dbReference type="InterPro" id="IPR002173">
    <property type="entry name" value="Carboh/pur_kinase_PfkB_CS"/>
</dbReference>
<dbReference type="InterPro" id="IPR011877">
    <property type="entry name" value="Ribokinase"/>
</dbReference>
<dbReference type="PANTHER" id="PTHR10584:SF166">
    <property type="entry name" value="RIBOKINASE"/>
    <property type="match status" value="1"/>
</dbReference>
<dbReference type="AlphaFoldDB" id="A0A2P8E1V4"/>
<protein>
    <recommendedName>
        <fullName evidence="3 13">Ribokinase</fullName>
        <shortName evidence="13">RK</shortName>
        <ecNumber evidence="2 13">2.7.1.15</ecNumber>
    </recommendedName>
</protein>
<feature type="binding site" evidence="13">
    <location>
        <position position="294"/>
    </location>
    <ligand>
        <name>K(+)</name>
        <dbReference type="ChEBI" id="CHEBI:29103"/>
    </ligand>
</feature>
<keyword evidence="5 13" id="KW-0808">Transferase</keyword>
<comment type="catalytic activity">
    <reaction evidence="13">
        <text>D-ribose + ATP = D-ribose 5-phosphate + ADP + H(+)</text>
        <dbReference type="Rhea" id="RHEA:13697"/>
        <dbReference type="ChEBI" id="CHEBI:15378"/>
        <dbReference type="ChEBI" id="CHEBI:30616"/>
        <dbReference type="ChEBI" id="CHEBI:47013"/>
        <dbReference type="ChEBI" id="CHEBI:78346"/>
        <dbReference type="ChEBI" id="CHEBI:456216"/>
        <dbReference type="EC" id="2.7.1.15"/>
    </reaction>
</comment>
<dbReference type="RefSeq" id="WP_106567837.1">
    <property type="nucleotide sequence ID" value="NZ_PYGF01000007.1"/>
</dbReference>
<evidence type="ECO:0000256" key="1">
    <source>
        <dbReference type="ARBA" id="ARBA00005380"/>
    </source>
</evidence>
<dbReference type="OrthoDB" id="9775849at2"/>
<evidence type="ECO:0000256" key="7">
    <source>
        <dbReference type="ARBA" id="ARBA00022741"/>
    </source>
</evidence>
<feature type="binding site" evidence="13">
    <location>
        <position position="288"/>
    </location>
    <ligand>
        <name>K(+)</name>
        <dbReference type="ChEBI" id="CHEBI:29103"/>
    </ligand>
</feature>
<evidence type="ECO:0000256" key="11">
    <source>
        <dbReference type="ARBA" id="ARBA00022958"/>
    </source>
</evidence>
<evidence type="ECO:0000256" key="6">
    <source>
        <dbReference type="ARBA" id="ARBA00022723"/>
    </source>
</evidence>
<dbReference type="GO" id="GO:0046872">
    <property type="term" value="F:metal ion binding"/>
    <property type="evidence" value="ECO:0007669"/>
    <property type="project" value="UniProtKB-KW"/>
</dbReference>
<keyword evidence="6 13" id="KW-0479">Metal-binding</keyword>
<evidence type="ECO:0000256" key="10">
    <source>
        <dbReference type="ARBA" id="ARBA00022842"/>
    </source>
</evidence>
<comment type="activity regulation">
    <text evidence="13">Activated by a monovalent cation that binds near, but not in, the active site. The most likely occupant of the site in vivo is potassium. Ion binding induces a conformational change that may alter substrate affinity.</text>
</comment>
<evidence type="ECO:0000259" key="14">
    <source>
        <dbReference type="Pfam" id="PF00294"/>
    </source>
</evidence>